<sequence length="134" mass="14459">MRCYIKHPLLLPLPQRTPTRRLQTTISGRGCPRIGLWDGDSSGSTPLLDPRFSPSSPPTVRSNRQGRGVWADMLGAGSVLRLLSRGALEVQGWVRPEVAPIPAADHRPIISCPITSTAASFPDTSTAEEEHASP</sequence>
<dbReference type="AlphaFoldDB" id="A0A9N7TQK8"/>
<accession>A0A9N7TQK8</accession>
<proteinExistence type="predicted"/>
<organism evidence="2 3">
    <name type="scientific">Pleuronectes platessa</name>
    <name type="common">European plaice</name>
    <dbReference type="NCBI Taxonomy" id="8262"/>
    <lineage>
        <taxon>Eukaryota</taxon>
        <taxon>Metazoa</taxon>
        <taxon>Chordata</taxon>
        <taxon>Craniata</taxon>
        <taxon>Vertebrata</taxon>
        <taxon>Euteleostomi</taxon>
        <taxon>Actinopterygii</taxon>
        <taxon>Neopterygii</taxon>
        <taxon>Teleostei</taxon>
        <taxon>Neoteleostei</taxon>
        <taxon>Acanthomorphata</taxon>
        <taxon>Carangaria</taxon>
        <taxon>Pleuronectiformes</taxon>
        <taxon>Pleuronectoidei</taxon>
        <taxon>Pleuronectidae</taxon>
        <taxon>Pleuronectes</taxon>
    </lineage>
</organism>
<comment type="caution">
    <text evidence="2">The sequence shown here is derived from an EMBL/GenBank/DDBJ whole genome shotgun (WGS) entry which is preliminary data.</text>
</comment>
<evidence type="ECO:0000313" key="2">
    <source>
        <dbReference type="EMBL" id="CAB1417280.1"/>
    </source>
</evidence>
<dbReference type="Proteomes" id="UP001153269">
    <property type="component" value="Unassembled WGS sequence"/>
</dbReference>
<reference evidence="2" key="1">
    <citation type="submission" date="2020-03" db="EMBL/GenBank/DDBJ databases">
        <authorList>
            <person name="Weist P."/>
        </authorList>
    </citation>
    <scope>NUCLEOTIDE SEQUENCE</scope>
</reference>
<feature type="compositionally biased region" description="Polar residues" evidence="1">
    <location>
        <begin position="115"/>
        <end position="125"/>
    </location>
</feature>
<name>A0A9N7TQK8_PLEPL</name>
<feature type="region of interest" description="Disordered" evidence="1">
    <location>
        <begin position="33"/>
        <end position="66"/>
    </location>
</feature>
<gene>
    <name evidence="2" type="ORF">PLEPLA_LOCUS5082</name>
</gene>
<evidence type="ECO:0000313" key="3">
    <source>
        <dbReference type="Proteomes" id="UP001153269"/>
    </source>
</evidence>
<keyword evidence="3" id="KW-1185">Reference proteome</keyword>
<protein>
    <submittedName>
        <fullName evidence="2">Uncharacterized protein</fullName>
    </submittedName>
</protein>
<evidence type="ECO:0000256" key="1">
    <source>
        <dbReference type="SAM" id="MobiDB-lite"/>
    </source>
</evidence>
<dbReference type="EMBL" id="CADEAL010000258">
    <property type="protein sequence ID" value="CAB1417280.1"/>
    <property type="molecule type" value="Genomic_DNA"/>
</dbReference>
<feature type="region of interest" description="Disordered" evidence="1">
    <location>
        <begin position="115"/>
        <end position="134"/>
    </location>
</feature>